<comment type="similarity">
    <text evidence="2">Belongs to the CWC22 family.</text>
</comment>
<organism evidence="6 7">
    <name type="scientific">Erysiphe neolycopersici</name>
    <dbReference type="NCBI Taxonomy" id="212602"/>
    <lineage>
        <taxon>Eukaryota</taxon>
        <taxon>Fungi</taxon>
        <taxon>Dikarya</taxon>
        <taxon>Ascomycota</taxon>
        <taxon>Pezizomycotina</taxon>
        <taxon>Leotiomycetes</taxon>
        <taxon>Erysiphales</taxon>
        <taxon>Erysiphaceae</taxon>
        <taxon>Erysiphe</taxon>
    </lineage>
</organism>
<dbReference type="InterPro" id="IPR003891">
    <property type="entry name" value="Initiation_fac_eIF4g_MI"/>
</dbReference>
<evidence type="ECO:0000256" key="3">
    <source>
        <dbReference type="ARBA" id="ARBA00023242"/>
    </source>
</evidence>
<evidence type="ECO:0000256" key="4">
    <source>
        <dbReference type="SAM" id="MobiDB-lite"/>
    </source>
</evidence>
<gene>
    <name evidence="6" type="ORF">OnM2_027004</name>
</gene>
<keyword evidence="3" id="KW-0539">Nucleus</keyword>
<dbReference type="FunFam" id="1.25.40.180:FF:000050">
    <property type="entry name" value="Nuclear protein (Sgd1), putative"/>
    <property type="match status" value="1"/>
</dbReference>
<dbReference type="SUPFAM" id="SSF48371">
    <property type="entry name" value="ARM repeat"/>
    <property type="match status" value="1"/>
</dbReference>
<dbReference type="InterPro" id="IPR016024">
    <property type="entry name" value="ARM-type_fold"/>
</dbReference>
<dbReference type="AlphaFoldDB" id="A0A420I0H5"/>
<dbReference type="InterPro" id="IPR003890">
    <property type="entry name" value="MIF4G-like_typ-3"/>
</dbReference>
<dbReference type="Proteomes" id="UP000286134">
    <property type="component" value="Unassembled WGS sequence"/>
</dbReference>
<dbReference type="GO" id="GO:0003723">
    <property type="term" value="F:RNA binding"/>
    <property type="evidence" value="ECO:0007669"/>
    <property type="project" value="InterPro"/>
</dbReference>
<name>A0A420I0H5_9PEZI</name>
<feature type="compositionally biased region" description="Polar residues" evidence="4">
    <location>
        <begin position="75"/>
        <end position="87"/>
    </location>
</feature>
<reference evidence="6 7" key="1">
    <citation type="journal article" date="2018" name="BMC Genomics">
        <title>Comparative genome analyses reveal sequence features reflecting distinct modes of host-adaptation between dicot and monocot powdery mildew.</title>
        <authorList>
            <person name="Wu Y."/>
            <person name="Ma X."/>
            <person name="Pan Z."/>
            <person name="Kale S.D."/>
            <person name="Song Y."/>
            <person name="King H."/>
            <person name="Zhang Q."/>
            <person name="Presley C."/>
            <person name="Deng X."/>
            <person name="Wei C.I."/>
            <person name="Xiao S."/>
        </authorList>
    </citation>
    <scope>NUCLEOTIDE SEQUENCE [LARGE SCALE GENOMIC DNA]</scope>
    <source>
        <strain evidence="6">UMSG2</strain>
    </source>
</reference>
<keyword evidence="7" id="KW-1185">Reference proteome</keyword>
<feature type="compositionally biased region" description="Acidic residues" evidence="4">
    <location>
        <begin position="150"/>
        <end position="165"/>
    </location>
</feature>
<evidence type="ECO:0000256" key="2">
    <source>
        <dbReference type="ARBA" id="ARBA00006856"/>
    </source>
</evidence>
<dbReference type="GO" id="GO:0005730">
    <property type="term" value="C:nucleolus"/>
    <property type="evidence" value="ECO:0007669"/>
    <property type="project" value="UniProtKB-SubCell"/>
</dbReference>
<feature type="compositionally biased region" description="Basic and acidic residues" evidence="4">
    <location>
        <begin position="194"/>
        <end position="205"/>
    </location>
</feature>
<protein>
    <submittedName>
        <fullName evidence="6">Suppressor of glycerol defect protein 1</fullName>
    </submittedName>
</protein>
<feature type="region of interest" description="Disordered" evidence="4">
    <location>
        <begin position="136"/>
        <end position="177"/>
    </location>
</feature>
<sequence length="876" mass="99659">MKQNTHKLKLPSSILGEIEQPNNADGSSKFRLHISARKELRKAERKKRTSIHHGLPPQKRVKSHINDSRDREYHVQNTLLHNASLDKSSSRRQPKPDLDNERHISSPISSPERSNSRIKNFEEDREIAELERKLGLKKSKKTPQSFKDDGLDDLLGDLNTGDDSDAVERDTTKTEGDQWLKNKRQLAQKAQLKVQKELTREKESTRTLSLSRSKTERKLTTSGESNLGFDTIADEHIQIKQESTDLFRTKKDEIDSDSISGFDSEDMLDKSRPARLRENPYVPPKDPSHIEMYKPPSLRKIDIHNSEDLVRLRRRVQGLINRITESNLISILGEIENLYRLHPRQDVTSTLTDILLESVCVPTSLPDTLIILPAGLITAIYKVIGTDFGAEIIQRIVSLWDEYYARAIAFRSSNPGSETSKETSNLIMLIAMIYIFQVVGSNLLFDYIRFILGELTELNAELLLKIIRTCGPQLRQDDPSSLKDVVVMVRAARTKLKEQEISVRTKFMIDTIIDLKNNRMKTGGANSAIISSHIIQMKKILGTLSNRTIKAMEPLRIGLKDIHDSDKKGKWWLVGASWSGHNKDVESALGPSDDGRATLPSQDTEITDLMRLAREQRMNTDVRRAIFFAIMSASDYQEAYAHLEKLRLKKSQEYEIPKVLIRCIAAENSYNPYYTLIARKLCNIRKLKISFQYCLWDLFKRMDDSQANDSYSNAEDEEDEEKILNSRVLINLAKMYGNLVTHGSLGLDILRNLNHDNNNWAYLPSQIKMFLEIFFITIFVGSSLSPPGQGNTLALPLQKKSSTTAYERRDERVIISYFAKIKKSSTSTSALPTSLIVGLESFLKLVSKTDLAAGSEKETVQWACKVARNFLKNLLS</sequence>
<dbReference type="PANTHER" id="PTHR18034">
    <property type="entry name" value="CELL CYCLE CONTROL PROTEIN CWF22-RELATED"/>
    <property type="match status" value="1"/>
</dbReference>
<dbReference type="Gene3D" id="1.25.40.180">
    <property type="match status" value="1"/>
</dbReference>
<dbReference type="InterPro" id="IPR050781">
    <property type="entry name" value="CWC22_splicing_factor"/>
</dbReference>
<dbReference type="Pfam" id="PF02854">
    <property type="entry name" value="MIF4G"/>
    <property type="match status" value="1"/>
</dbReference>
<feature type="domain" description="MI" evidence="5">
    <location>
        <begin position="621"/>
        <end position="755"/>
    </location>
</feature>
<evidence type="ECO:0000256" key="1">
    <source>
        <dbReference type="ARBA" id="ARBA00004604"/>
    </source>
</evidence>
<evidence type="ECO:0000313" key="7">
    <source>
        <dbReference type="Proteomes" id="UP000286134"/>
    </source>
</evidence>
<feature type="region of interest" description="Disordered" evidence="4">
    <location>
        <begin position="1"/>
        <end position="121"/>
    </location>
</feature>
<feature type="compositionally biased region" description="Basic and acidic residues" evidence="4">
    <location>
        <begin position="64"/>
        <end position="74"/>
    </location>
</feature>
<dbReference type="SMART" id="SM00543">
    <property type="entry name" value="MIF4G"/>
    <property type="match status" value="1"/>
</dbReference>
<comment type="caution">
    <text evidence="6">The sequence shown here is derived from an EMBL/GenBank/DDBJ whole genome shotgun (WGS) entry which is preliminary data.</text>
</comment>
<dbReference type="SMART" id="SM00544">
    <property type="entry name" value="MA3"/>
    <property type="match status" value="1"/>
</dbReference>
<feature type="compositionally biased region" description="Basic and acidic residues" evidence="4">
    <location>
        <begin position="166"/>
        <end position="177"/>
    </location>
</feature>
<evidence type="ECO:0000259" key="5">
    <source>
        <dbReference type="PROSITE" id="PS51366"/>
    </source>
</evidence>
<dbReference type="PROSITE" id="PS51366">
    <property type="entry name" value="MI"/>
    <property type="match status" value="1"/>
</dbReference>
<evidence type="ECO:0000313" key="6">
    <source>
        <dbReference type="EMBL" id="RKF63178.1"/>
    </source>
</evidence>
<comment type="subcellular location">
    <subcellularLocation>
        <location evidence="1">Nucleus</location>
        <location evidence="1">Nucleolus</location>
    </subcellularLocation>
</comment>
<dbReference type="Pfam" id="PF02847">
    <property type="entry name" value="MA3"/>
    <property type="match status" value="1"/>
</dbReference>
<dbReference type="GO" id="GO:0042274">
    <property type="term" value="P:ribosomal small subunit biogenesis"/>
    <property type="evidence" value="ECO:0007669"/>
    <property type="project" value="TreeGrafter"/>
</dbReference>
<dbReference type="PANTHER" id="PTHR18034:SF4">
    <property type="entry name" value="NUCLEOLAR MIF4G DOMAIN-CONTAINING PROTEIN 1"/>
    <property type="match status" value="1"/>
</dbReference>
<feature type="compositionally biased region" description="Basic and acidic residues" evidence="4">
    <location>
        <begin position="94"/>
        <end position="104"/>
    </location>
</feature>
<feature type="region of interest" description="Disordered" evidence="4">
    <location>
        <begin position="194"/>
        <end position="222"/>
    </location>
</feature>
<dbReference type="OrthoDB" id="361797at2759"/>
<dbReference type="EMBL" id="MCFK01002752">
    <property type="protein sequence ID" value="RKF63178.1"/>
    <property type="molecule type" value="Genomic_DNA"/>
</dbReference>
<dbReference type="STRING" id="212602.A0A420I0H5"/>
<proteinExistence type="inferred from homology"/>
<accession>A0A420I0H5</accession>